<name>A0AA38TM82_9ASTR</name>
<organism evidence="1 2">
    <name type="scientific">Centaurea solstitialis</name>
    <name type="common">yellow star-thistle</name>
    <dbReference type="NCBI Taxonomy" id="347529"/>
    <lineage>
        <taxon>Eukaryota</taxon>
        <taxon>Viridiplantae</taxon>
        <taxon>Streptophyta</taxon>
        <taxon>Embryophyta</taxon>
        <taxon>Tracheophyta</taxon>
        <taxon>Spermatophyta</taxon>
        <taxon>Magnoliopsida</taxon>
        <taxon>eudicotyledons</taxon>
        <taxon>Gunneridae</taxon>
        <taxon>Pentapetalae</taxon>
        <taxon>asterids</taxon>
        <taxon>campanulids</taxon>
        <taxon>Asterales</taxon>
        <taxon>Asteraceae</taxon>
        <taxon>Carduoideae</taxon>
        <taxon>Cardueae</taxon>
        <taxon>Centaureinae</taxon>
        <taxon>Centaurea</taxon>
    </lineage>
</organism>
<dbReference type="PANTHER" id="PTHR47150:SF7">
    <property type="entry name" value="NUCLEASE"/>
    <property type="match status" value="1"/>
</dbReference>
<dbReference type="PANTHER" id="PTHR47150">
    <property type="entry name" value="OS12G0169200 PROTEIN"/>
    <property type="match status" value="1"/>
</dbReference>
<dbReference type="EMBL" id="JARYMX010000004">
    <property type="protein sequence ID" value="KAJ9553013.1"/>
    <property type="molecule type" value="Genomic_DNA"/>
</dbReference>
<sequence>MILENKNKAICVVPHDLPDPPNPQLTEEQRMTDIFQVALMTLERSFVFGDIVEGRAPPVRYKVNGKPYTIGYYLVDGIYPSWSTLVKTIPAPQGNKHKHFAKKQEGARKDVERAFRVLQAHEHDKHDIDNSYDRVDEIPSIWTSFERTPTLIEFIENRHRIHNTQMHSQLQEDLVEHLWKIHGGQ</sequence>
<keyword evidence="2" id="KW-1185">Reference proteome</keyword>
<evidence type="ECO:0000313" key="1">
    <source>
        <dbReference type="EMBL" id="KAJ9553013.1"/>
    </source>
</evidence>
<protein>
    <submittedName>
        <fullName evidence="1">Uncharacterized protein</fullName>
    </submittedName>
</protein>
<reference evidence="1" key="1">
    <citation type="submission" date="2023-03" db="EMBL/GenBank/DDBJ databases">
        <title>Chromosome-scale reference genome and RAD-based genetic map of yellow starthistle (Centaurea solstitialis) reveal putative structural variation and QTLs associated with invader traits.</title>
        <authorList>
            <person name="Reatini B."/>
            <person name="Cang F.A."/>
            <person name="Jiang Q."/>
            <person name="Mckibben M.T.W."/>
            <person name="Barker M.S."/>
            <person name="Rieseberg L.H."/>
            <person name="Dlugosch K.M."/>
        </authorList>
    </citation>
    <scope>NUCLEOTIDE SEQUENCE</scope>
    <source>
        <strain evidence="1">CAN-66</strain>
        <tissue evidence="1">Leaf</tissue>
    </source>
</reference>
<evidence type="ECO:0000313" key="2">
    <source>
        <dbReference type="Proteomes" id="UP001172457"/>
    </source>
</evidence>
<dbReference type="InterPro" id="IPR006912">
    <property type="entry name" value="Harbinger_derived_prot"/>
</dbReference>
<dbReference type="AlphaFoldDB" id="A0AA38TM82"/>
<proteinExistence type="predicted"/>
<accession>A0AA38TM82</accession>
<gene>
    <name evidence="1" type="ORF">OSB04_017058</name>
</gene>
<comment type="caution">
    <text evidence="1">The sequence shown here is derived from an EMBL/GenBank/DDBJ whole genome shotgun (WGS) entry which is preliminary data.</text>
</comment>
<dbReference type="Pfam" id="PF04827">
    <property type="entry name" value="Plant_tran"/>
    <property type="match status" value="1"/>
</dbReference>
<dbReference type="Proteomes" id="UP001172457">
    <property type="component" value="Chromosome 4"/>
</dbReference>